<evidence type="ECO:0000256" key="1">
    <source>
        <dbReference type="SAM" id="MobiDB-lite"/>
    </source>
</evidence>
<dbReference type="PANTHER" id="PTHR40788">
    <property type="entry name" value="CLR5 DOMAIN-CONTAINING PROTEIN-RELATED"/>
    <property type="match status" value="1"/>
</dbReference>
<protein>
    <submittedName>
        <fullName evidence="2">Uncharacterized protein</fullName>
    </submittedName>
</protein>
<dbReference type="Proteomes" id="UP000800036">
    <property type="component" value="Unassembled WGS sequence"/>
</dbReference>
<name>A0A6A5VPI2_9PLEO</name>
<feature type="compositionally biased region" description="Pro residues" evidence="1">
    <location>
        <begin position="310"/>
        <end position="321"/>
    </location>
</feature>
<evidence type="ECO:0000313" key="2">
    <source>
        <dbReference type="EMBL" id="KAF1975207.1"/>
    </source>
</evidence>
<keyword evidence="3" id="KW-1185">Reference proteome</keyword>
<gene>
    <name evidence="2" type="ORF">BU23DRAFT_459418</name>
</gene>
<sequence>AIFEPYDHIGVLRIIDNELERTIALHKQCASGRKDKEDDLWDSLDRLKLIIEGRCIERLSREIAFIFASSPPVRNLFIWSNTLQLRHEPKKTDDFLWLLQDLMLERHGESDVPPQTIVAELNYLLQTNKNHNKHITPMCAIFISDLSLFYELRSQIYLMAPHVESGVALMLQKREGQAVKWGEKVLYRLYELKMCIGPAHANERFLRLSSLGAPDNLPYPVEKKRAKAATATMQSSERTLDALWERFDAHLLKHLSREAHKNLQGDLPRKDQLIRTPDWVRLQNRESFKPTQPKTKIKTKGAAPSSQPTTPNPHYPPPAPPLSSLLRNFTHAMAAIAFVPEKLYGSVWRFAPKDARLGAENAINSHEPHPGGKLPFRVARRYGRRLNRIYGLEASSFVLEA</sequence>
<dbReference type="AlphaFoldDB" id="A0A6A5VPI2"/>
<feature type="region of interest" description="Disordered" evidence="1">
    <location>
        <begin position="278"/>
        <end position="322"/>
    </location>
</feature>
<accession>A0A6A5VPI2</accession>
<dbReference type="OrthoDB" id="2922289at2759"/>
<evidence type="ECO:0000313" key="3">
    <source>
        <dbReference type="Proteomes" id="UP000800036"/>
    </source>
</evidence>
<dbReference type="PANTHER" id="PTHR40788:SF2">
    <property type="entry name" value="CLR5 DOMAIN-CONTAINING PROTEIN"/>
    <property type="match status" value="1"/>
</dbReference>
<proteinExistence type="predicted"/>
<reference evidence="2" key="1">
    <citation type="journal article" date="2020" name="Stud. Mycol.">
        <title>101 Dothideomycetes genomes: a test case for predicting lifestyles and emergence of pathogens.</title>
        <authorList>
            <person name="Haridas S."/>
            <person name="Albert R."/>
            <person name="Binder M."/>
            <person name="Bloem J."/>
            <person name="Labutti K."/>
            <person name="Salamov A."/>
            <person name="Andreopoulos B."/>
            <person name="Baker S."/>
            <person name="Barry K."/>
            <person name="Bills G."/>
            <person name="Bluhm B."/>
            <person name="Cannon C."/>
            <person name="Castanera R."/>
            <person name="Culley D."/>
            <person name="Daum C."/>
            <person name="Ezra D."/>
            <person name="Gonzalez J."/>
            <person name="Henrissat B."/>
            <person name="Kuo A."/>
            <person name="Liang C."/>
            <person name="Lipzen A."/>
            <person name="Lutzoni F."/>
            <person name="Magnuson J."/>
            <person name="Mondo S."/>
            <person name="Nolan M."/>
            <person name="Ohm R."/>
            <person name="Pangilinan J."/>
            <person name="Park H.-J."/>
            <person name="Ramirez L."/>
            <person name="Alfaro M."/>
            <person name="Sun H."/>
            <person name="Tritt A."/>
            <person name="Yoshinaga Y."/>
            <person name="Zwiers L.-H."/>
            <person name="Turgeon B."/>
            <person name="Goodwin S."/>
            <person name="Spatafora J."/>
            <person name="Crous P."/>
            <person name="Grigoriev I."/>
        </authorList>
    </citation>
    <scope>NUCLEOTIDE SEQUENCE</scope>
    <source>
        <strain evidence="2">CBS 107.79</strain>
    </source>
</reference>
<organism evidence="2 3">
    <name type="scientific">Bimuria novae-zelandiae CBS 107.79</name>
    <dbReference type="NCBI Taxonomy" id="1447943"/>
    <lineage>
        <taxon>Eukaryota</taxon>
        <taxon>Fungi</taxon>
        <taxon>Dikarya</taxon>
        <taxon>Ascomycota</taxon>
        <taxon>Pezizomycotina</taxon>
        <taxon>Dothideomycetes</taxon>
        <taxon>Pleosporomycetidae</taxon>
        <taxon>Pleosporales</taxon>
        <taxon>Massarineae</taxon>
        <taxon>Didymosphaeriaceae</taxon>
        <taxon>Bimuria</taxon>
    </lineage>
</organism>
<dbReference type="EMBL" id="ML976671">
    <property type="protein sequence ID" value="KAF1975207.1"/>
    <property type="molecule type" value="Genomic_DNA"/>
</dbReference>
<feature type="non-terminal residue" evidence="2">
    <location>
        <position position="1"/>
    </location>
</feature>